<dbReference type="NCBIfam" id="TIGR01720">
    <property type="entry name" value="NRPS-para261"/>
    <property type="match status" value="1"/>
</dbReference>
<dbReference type="CDD" id="cd19543">
    <property type="entry name" value="DCL_NRPS"/>
    <property type="match status" value="1"/>
</dbReference>
<evidence type="ECO:0000256" key="5">
    <source>
        <dbReference type="ARBA" id="ARBA00022737"/>
    </source>
</evidence>
<dbReference type="GO" id="GO:0008610">
    <property type="term" value="P:lipid biosynthetic process"/>
    <property type="evidence" value="ECO:0007669"/>
    <property type="project" value="UniProtKB-ARBA"/>
</dbReference>
<reference evidence="9 10" key="1">
    <citation type="submission" date="2020-04" db="EMBL/GenBank/DDBJ databases">
        <title>MicrobeNet Type strains.</title>
        <authorList>
            <person name="Nicholson A.C."/>
        </authorList>
    </citation>
    <scope>NUCLEOTIDE SEQUENCE [LARGE SCALE GENOMIC DNA]</scope>
    <source>
        <strain evidence="9 10">ATCC 23612</strain>
    </source>
</reference>
<dbReference type="Proteomes" id="UP000553209">
    <property type="component" value="Unassembled WGS sequence"/>
</dbReference>
<dbReference type="Pfam" id="PF00668">
    <property type="entry name" value="Condensation"/>
    <property type="match status" value="3"/>
</dbReference>
<gene>
    <name evidence="9" type="ORF">HGB44_01275</name>
</gene>
<dbReference type="Pfam" id="PF00550">
    <property type="entry name" value="PP-binding"/>
    <property type="match status" value="3"/>
</dbReference>
<evidence type="ECO:0000256" key="2">
    <source>
        <dbReference type="ARBA" id="ARBA00006432"/>
    </source>
</evidence>
<feature type="region of interest" description="Disordered" evidence="7">
    <location>
        <begin position="1"/>
        <end position="22"/>
    </location>
</feature>
<dbReference type="FunFam" id="2.30.38.10:FF:000001">
    <property type="entry name" value="Non-ribosomal peptide synthetase PvdI"/>
    <property type="match status" value="1"/>
</dbReference>
<keyword evidence="4" id="KW-0597">Phosphoprotein</keyword>
<dbReference type="InterPro" id="IPR009081">
    <property type="entry name" value="PP-bd_ACP"/>
</dbReference>
<evidence type="ECO:0000256" key="1">
    <source>
        <dbReference type="ARBA" id="ARBA00001957"/>
    </source>
</evidence>
<dbReference type="InterPro" id="IPR036736">
    <property type="entry name" value="ACP-like_sf"/>
</dbReference>
<evidence type="ECO:0000256" key="6">
    <source>
        <dbReference type="ARBA" id="ARBA00023194"/>
    </source>
</evidence>
<keyword evidence="5" id="KW-0677">Repeat</keyword>
<dbReference type="InterPro" id="IPR020845">
    <property type="entry name" value="AMP-binding_CS"/>
</dbReference>
<comment type="caution">
    <text evidence="9">The sequence shown here is derived from an EMBL/GenBank/DDBJ whole genome shotgun (WGS) entry which is preliminary data.</text>
</comment>
<sequence>MLSSQESTRLALDPADTVSPSSVPEAFAGQAARTPDAPALLGGFPAVTYAELDARSAGLARLLLAHGLGSEGTVLLALERGPHVVTAMLAVLRAGGAYVPVHPDEPADRVLAAAERTGARLVLTDRVLGPRLPARLADLARILDLDAEGGGDGRDGASGDGATTGGVAGDAPSGPELPAPHPGALAYVMHTSGSTGEPKGVAVTHADVVALARDPRWGGGRDSRVLFHSSHAFDAATYEIWTPLLRGGAVVVAPPQRLTAGDFGALARRHGVTSTFVTAALFDLFAAQDPSCFAPLREVIAGGEAVPPGAVRAVLDACPGTAVANGYGPTETTTFATHFAVDRDRPPLLSVPVGTPLDGVRARVLDDRLAPVAPGRVGELYVGGAGVARGYLGRPGLTAERFVADPLGSGERLYRTGDLVRWNADGLLEYVGRADSQIKIRGFRIEPGEVEAALLAQEGVAQALVTVREDAPGARVLVGYVVGTADTEALRGRLADRLPAYMVPTAVVSLEALPLTANGKVDHRALPAPAVRAAADHVEPREGAERVAAEEFAAALGLERVGARDDFFALGGDSILAARVAWRLGERLGTGLDPRALFRHPTPEGIAAAEDAGRHEEPLTPAGRGRPLPLSAAQRRLWFLHQLDGDSAEYHTGSAFRLRGPLDVPALGRAVELLQERHEALRTTYDTVDGEPVQYVRAPRADLLTVREISPTDPAGREEELHRHLLREVDTPFDLVAGPPTRALLLRLDDRDHVLVLSTHHIACDGWSVDLLHRDLAAYYRAAVRGEEADTRAEIDYADFAVWEQGRWEGAEARRRLEHWARTLEDVPPLAVPTDRPRPARRTTAGAVHRTSLTPDQLRGLRALGGECGATLFATLAALTQAVLSAASGSADVALGAASAGRDHPQLEDVVGFFVNPVVLRSRLRPGTTAAAFVGQVRAEADAALAHEMPFDRVVDALVTERDPARGPLFQALMVLQNAHTGGLELEGLRAEEVDLPRTAALADLVFEYAERDGALRLSVEYNTDLYDAGRVAALADSLSRLADAVVADPGLDLAALDLRPEAERALLGSWEHAPAQDAPASVTAAFAEQAARTPRAPALVGDFPALTYAELDTRSADLARLLRAWGVGTEDAVPLLLERGPHVVTAMLAVLRAGGAYVPVHPDDPAERVAWTAARTGARVIVTDTASRSRLPEGTDARVLVLDGPGPYPTVRTEAPLPEADPRALAYVMHTSGSTGEPKGVAVTHADVVALACDSRWGGGRDERVLLHSSHAFDAATYEIWTPLLRGGAVVVAPPGRMSAEEFGALARRHRVTSTFVTAALFNLYAAQDPSCFAPLREVITGGEAASPASVHRVLRACPGTAVANGYGPTETTTFAAHHTAARTAEPVRTVPVGTPLDGMRVRVLDTLLRPVPPGAVGELYVGGAGVARGYLGRPGLTAERFVADPSGDGERLYRTGDLVLWNGSGELEYVGRADSQVKIRGFRIEPGEVEAALLALEGVAEAVALVRAAPGGGRRLLAYAVPSEGEPGEEAAEEWRRALARTLPGYMVPAAVVVLDALPLTANGKVDHRALPDPGHGGEHAAPRTDTERVLAEVFASVLAVERVGVHDDFFALGGDSILSIQMVSRARGAGVELSSRDVFSHPSVAALAEVARVRRPGAIGAGPVSGPLTATPVMGWFDRTHPVAPDHFAMSVLLDLAQPLEPRALRTALAALADHHDMLRLRRDGDGPRVAEPGTATPPLSVVDLSGHEPGRARHLAEESIRAAHGGLDLARGPVFAAVLLDSGPDGSRLLLTAHHLVVDGVSWRVLLEDLATAYRQAAEGAPVDPGPRTTPFSVWADRLARHTARGAFDAELDTWAEVAAVRAELPRDLPGRGNGLVRDQRVVTAGLSEEDTRRLLGEAPAAFRTRVNDLLLSALGRVLCEWTGSARVPVDLEGHGREDLFEDLDTSRTVGWFTTVFPVVLTGGPDRTDRIRATKEMLRAVPGNGLGYGALRHLGTPEQRVRLDRDPAPGVSFNYLGRFDTDPGRGALHTGLRLNPGGEHSPDEERAHLVEVVGRFEGERLVFDWYHAATVHDTATVRRLAEAMAAELAALADHCLDPAHGGATPSDFPLVRLEQDEVDRLVGDGRDVQDVWPLTPMQQGMFFHSALEPDSGSYLEQVVVDLDGVGDPGALGRAWRRVVAATPVLRARVAWEGLSEPVLLVHRAVPVEVRHLDLRGATEEERGRALADHLAQDAARGVDPVRDPLLRVALLRTGDTSVRLVWTFHHLVLDGWSLPLVLEDVLAAYRGGVPAARPDFREYLRRLAGRDTGEGLAFWRGVLEGVAEPTPLPYDRPPAALRAARSSARSEAVLAPERAGAVHAFARAHGLTVNAVVQGAWALLLSAYSGRTDVVFGATTSGRPDDMPGVEAAVGLFINTLPVRVAVDPAEPVARWLRRLQEDQARSRAQDHLSLARVQAEAGLPGDTPLFDSVVVFENYPVDEAAAAEHGLRVRFVNAVEATNYPLALSAYASDGLRLILGHDPACFDAATADRLLEDLERILVSLTEDPERPLGRVAGADPARSLALADGGGEGPPATTVTALFAERVARHPEATALVGADGGWTYAELDAEADRVADRLAALGVGAESRVLLLMPRSPRVVAAMLGVLRTGAAYAPLHETVPAERVASLARALGARVAVADPGTAERCADVEAVVGYAADGTLSGAGEGAQTTVRRGPVHGHTAAYVMFTSGSTGTPKGVVVDHRAVVALSADSRWREGHDRVLFHSPHAFDAATYEVWVPLLNGGTAVVADGPVSADSLRGHTARHGVSAVFLTTALFNLFAQQDPECFAGLRQLWTGGEAADPASLARVRRACPDTKLVHVYGPTEATTFATCTPLSAEEADAGHCPIGRPMDATGAHVLDAALRPVPPGAVGELYLSGPGTARGYDGQPGLTAERFVADPFGDGGRLYRTGDLVRWSAEGRLVFVGRADGQVKLRGFRIETGEVEAALLRGPEVAQAVVLVADAPTGGRQLVAYVTGEEVDADSVRERLSRELPAYMVPAAVTALEALPLNANGKVDRARLPEPAWARAAAPVHVEPGTPTEEAVAEVWGRALGLERIGRDDNFFDIGGDSVRSLQVVREVERLLDVTVPTRLLFDHQTVRAYAEAVEDVLLEQM</sequence>
<evidence type="ECO:0000313" key="10">
    <source>
        <dbReference type="Proteomes" id="UP000553209"/>
    </source>
</evidence>
<dbReference type="EMBL" id="JAAXPG010000001">
    <property type="protein sequence ID" value="NKY96312.1"/>
    <property type="molecule type" value="Genomic_DNA"/>
</dbReference>
<protein>
    <submittedName>
        <fullName evidence="9">Amino acid adenylation domain-containing protein</fullName>
    </submittedName>
</protein>
<dbReference type="CDD" id="cd19534">
    <property type="entry name" value="E_NRPS"/>
    <property type="match status" value="1"/>
</dbReference>
<dbReference type="InterPro" id="IPR045851">
    <property type="entry name" value="AMP-bd_C_sf"/>
</dbReference>
<dbReference type="NCBIfam" id="NF003417">
    <property type="entry name" value="PRK04813.1"/>
    <property type="match status" value="4"/>
</dbReference>
<dbReference type="PROSITE" id="PS00012">
    <property type="entry name" value="PHOSPHOPANTETHEINE"/>
    <property type="match status" value="3"/>
</dbReference>
<feature type="compositionally biased region" description="Gly residues" evidence="7">
    <location>
        <begin position="158"/>
        <end position="168"/>
    </location>
</feature>
<accession>A0A7X6M815</accession>
<evidence type="ECO:0000256" key="4">
    <source>
        <dbReference type="ARBA" id="ARBA00022553"/>
    </source>
</evidence>
<dbReference type="SMART" id="SM01294">
    <property type="entry name" value="PKS_PP_betabranch"/>
    <property type="match status" value="1"/>
</dbReference>
<name>A0A7X6M815_9ACTN</name>
<comment type="cofactor">
    <cofactor evidence="1">
        <name>pantetheine 4'-phosphate</name>
        <dbReference type="ChEBI" id="CHEBI:47942"/>
    </cofactor>
</comment>
<comment type="similarity">
    <text evidence="2">Belongs to the ATP-dependent AMP-binding enzyme family.</text>
</comment>
<dbReference type="Pfam" id="PF00501">
    <property type="entry name" value="AMP-binding"/>
    <property type="match status" value="3"/>
</dbReference>
<dbReference type="NCBIfam" id="TIGR01733">
    <property type="entry name" value="AA-adenyl-dom"/>
    <property type="match status" value="3"/>
</dbReference>
<dbReference type="InterPro" id="IPR001242">
    <property type="entry name" value="Condensation_dom"/>
</dbReference>
<dbReference type="InterPro" id="IPR010060">
    <property type="entry name" value="NRPS_synth"/>
</dbReference>
<keyword evidence="3" id="KW-0596">Phosphopantetheine</keyword>
<organism evidence="9 10">
    <name type="scientific">Nocardiopsis alborubida</name>
    <dbReference type="NCBI Taxonomy" id="146802"/>
    <lineage>
        <taxon>Bacteria</taxon>
        <taxon>Bacillati</taxon>
        <taxon>Actinomycetota</taxon>
        <taxon>Actinomycetes</taxon>
        <taxon>Streptosporangiales</taxon>
        <taxon>Nocardiopsidaceae</taxon>
        <taxon>Nocardiopsis</taxon>
    </lineage>
</organism>
<dbReference type="Gene3D" id="1.10.1200.10">
    <property type="entry name" value="ACP-like"/>
    <property type="match status" value="3"/>
</dbReference>
<dbReference type="Pfam" id="PF13193">
    <property type="entry name" value="AMP-binding_C"/>
    <property type="match status" value="3"/>
</dbReference>
<dbReference type="SUPFAM" id="SSF47336">
    <property type="entry name" value="ACP-like"/>
    <property type="match status" value="3"/>
</dbReference>
<dbReference type="InterPro" id="IPR000873">
    <property type="entry name" value="AMP-dep_synth/lig_dom"/>
</dbReference>
<dbReference type="PANTHER" id="PTHR45527:SF1">
    <property type="entry name" value="FATTY ACID SYNTHASE"/>
    <property type="match status" value="1"/>
</dbReference>
<dbReference type="Gene3D" id="3.30.300.30">
    <property type="match status" value="3"/>
</dbReference>
<dbReference type="FunFam" id="1.10.1200.10:FF:000005">
    <property type="entry name" value="Nonribosomal peptide synthetase 1"/>
    <property type="match status" value="1"/>
</dbReference>
<dbReference type="CDD" id="cd19531">
    <property type="entry name" value="LCL_NRPS-like"/>
    <property type="match status" value="1"/>
</dbReference>
<feature type="region of interest" description="Disordered" evidence="7">
    <location>
        <begin position="1726"/>
        <end position="1745"/>
    </location>
</feature>
<evidence type="ECO:0000256" key="3">
    <source>
        <dbReference type="ARBA" id="ARBA00022450"/>
    </source>
</evidence>
<dbReference type="InterPro" id="IPR023213">
    <property type="entry name" value="CAT-like_dom_sf"/>
</dbReference>
<dbReference type="CDD" id="cd12117">
    <property type="entry name" value="A_NRPS_Srf_like"/>
    <property type="match status" value="3"/>
</dbReference>
<dbReference type="GO" id="GO:0031177">
    <property type="term" value="F:phosphopantetheine binding"/>
    <property type="evidence" value="ECO:0007669"/>
    <property type="project" value="InterPro"/>
</dbReference>
<dbReference type="InterPro" id="IPR010071">
    <property type="entry name" value="AA_adenyl_dom"/>
</dbReference>
<evidence type="ECO:0000313" key="9">
    <source>
        <dbReference type="EMBL" id="NKY96312.1"/>
    </source>
</evidence>
<dbReference type="RefSeq" id="WP_168443877.1">
    <property type="nucleotide sequence ID" value="NZ_JAAXPG010000001.1"/>
</dbReference>
<dbReference type="InterPro" id="IPR020806">
    <property type="entry name" value="PKS_PP-bd"/>
</dbReference>
<dbReference type="GO" id="GO:0005737">
    <property type="term" value="C:cytoplasm"/>
    <property type="evidence" value="ECO:0007669"/>
    <property type="project" value="TreeGrafter"/>
</dbReference>
<dbReference type="SUPFAM" id="SSF56801">
    <property type="entry name" value="Acetyl-CoA synthetase-like"/>
    <property type="match status" value="3"/>
</dbReference>
<dbReference type="GO" id="GO:0003824">
    <property type="term" value="F:catalytic activity"/>
    <property type="evidence" value="ECO:0007669"/>
    <property type="project" value="InterPro"/>
</dbReference>
<keyword evidence="10" id="KW-1185">Reference proteome</keyword>
<dbReference type="SUPFAM" id="SSF52777">
    <property type="entry name" value="CoA-dependent acyltransferases"/>
    <property type="match status" value="6"/>
</dbReference>
<dbReference type="Gene3D" id="3.30.559.30">
    <property type="entry name" value="Nonribosomal peptide synthetase, condensation domain"/>
    <property type="match status" value="3"/>
</dbReference>
<evidence type="ECO:0000256" key="7">
    <source>
        <dbReference type="SAM" id="MobiDB-lite"/>
    </source>
</evidence>
<dbReference type="GO" id="GO:0044550">
    <property type="term" value="P:secondary metabolite biosynthetic process"/>
    <property type="evidence" value="ECO:0007669"/>
    <property type="project" value="TreeGrafter"/>
</dbReference>
<dbReference type="FunFam" id="3.30.300.30:FF:000010">
    <property type="entry name" value="Enterobactin synthetase component F"/>
    <property type="match status" value="3"/>
</dbReference>
<feature type="domain" description="Carrier" evidence="8">
    <location>
        <begin position="3082"/>
        <end position="3157"/>
    </location>
</feature>
<proteinExistence type="inferred from homology"/>
<dbReference type="InterPro" id="IPR006162">
    <property type="entry name" value="Ppantetheine_attach_site"/>
</dbReference>
<feature type="domain" description="Carrier" evidence="8">
    <location>
        <begin position="539"/>
        <end position="614"/>
    </location>
</feature>
<dbReference type="Gene3D" id="3.30.559.10">
    <property type="entry name" value="Chloramphenicol acetyltransferase-like domain"/>
    <property type="match status" value="3"/>
</dbReference>
<dbReference type="PROSITE" id="PS00455">
    <property type="entry name" value="AMP_BINDING"/>
    <property type="match status" value="3"/>
</dbReference>
<dbReference type="PANTHER" id="PTHR45527">
    <property type="entry name" value="NONRIBOSOMAL PEPTIDE SYNTHETASE"/>
    <property type="match status" value="1"/>
</dbReference>
<keyword evidence="6" id="KW-0045">Antibiotic biosynthesis</keyword>
<dbReference type="PROSITE" id="PS50075">
    <property type="entry name" value="CARRIER"/>
    <property type="match status" value="3"/>
</dbReference>
<dbReference type="InterPro" id="IPR025110">
    <property type="entry name" value="AMP-bd_C"/>
</dbReference>
<dbReference type="GO" id="GO:0017000">
    <property type="term" value="P:antibiotic biosynthetic process"/>
    <property type="evidence" value="ECO:0007669"/>
    <property type="project" value="UniProtKB-KW"/>
</dbReference>
<evidence type="ECO:0000259" key="8">
    <source>
        <dbReference type="PROSITE" id="PS50075"/>
    </source>
</evidence>
<dbReference type="Gene3D" id="3.40.50.980">
    <property type="match status" value="6"/>
</dbReference>
<dbReference type="Gene3D" id="2.30.38.10">
    <property type="entry name" value="Luciferase, Domain 3"/>
    <property type="match status" value="3"/>
</dbReference>
<dbReference type="SMART" id="SM00823">
    <property type="entry name" value="PKS_PP"/>
    <property type="match status" value="3"/>
</dbReference>
<feature type="domain" description="Carrier" evidence="8">
    <location>
        <begin position="1584"/>
        <end position="1658"/>
    </location>
</feature>
<dbReference type="GO" id="GO:0043041">
    <property type="term" value="P:amino acid activation for nonribosomal peptide biosynthetic process"/>
    <property type="evidence" value="ECO:0007669"/>
    <property type="project" value="TreeGrafter"/>
</dbReference>
<feature type="region of interest" description="Disordered" evidence="7">
    <location>
        <begin position="150"/>
        <end position="179"/>
    </location>
</feature>